<dbReference type="InterPro" id="IPR019202">
    <property type="entry name" value="DUF2067"/>
</dbReference>
<evidence type="ECO:0000313" key="1">
    <source>
        <dbReference type="EMBL" id="HIQ31898.1"/>
    </source>
</evidence>
<name>A0A833ED85_9EURY</name>
<organism evidence="1 2">
    <name type="scientific">Methanothermococcus okinawensis</name>
    <dbReference type="NCBI Taxonomy" id="155863"/>
    <lineage>
        <taxon>Archaea</taxon>
        <taxon>Methanobacteriati</taxon>
        <taxon>Methanobacteriota</taxon>
        <taxon>Methanomada group</taxon>
        <taxon>Methanococci</taxon>
        <taxon>Methanococcales</taxon>
        <taxon>Methanococcaceae</taxon>
        <taxon>Methanothermococcus</taxon>
    </lineage>
</organism>
<accession>A0A833ED85</accession>
<protein>
    <submittedName>
        <fullName evidence="1">DUF2067 domain-containing protein</fullName>
    </submittedName>
</protein>
<dbReference type="Pfam" id="PF09840">
    <property type="entry name" value="DUF2067"/>
    <property type="match status" value="1"/>
</dbReference>
<evidence type="ECO:0000313" key="2">
    <source>
        <dbReference type="Proteomes" id="UP000623215"/>
    </source>
</evidence>
<comment type="caution">
    <text evidence="1">The sequence shown here is derived from an EMBL/GenBank/DDBJ whole genome shotgun (WGS) entry which is preliminary data.</text>
</comment>
<dbReference type="EMBL" id="DQVW01000003">
    <property type="protein sequence ID" value="HIQ31898.1"/>
    <property type="molecule type" value="Genomic_DNA"/>
</dbReference>
<reference evidence="1" key="1">
    <citation type="journal article" date="2020" name="ISME J.">
        <title>Gammaproteobacteria mediating utilization of methyl-, sulfur- and petroleum organic compounds in deep ocean hydrothermal plumes.</title>
        <authorList>
            <person name="Zhou Z."/>
            <person name="Liu Y."/>
            <person name="Pan J."/>
            <person name="Cron B.R."/>
            <person name="Toner B.M."/>
            <person name="Anantharaman K."/>
            <person name="Breier J.A."/>
            <person name="Dick G.J."/>
            <person name="Li M."/>
        </authorList>
    </citation>
    <scope>NUCLEOTIDE SEQUENCE</scope>
    <source>
        <strain evidence="1">SZUA-1534</strain>
    </source>
</reference>
<dbReference type="AlphaFoldDB" id="A0A833ED85"/>
<sequence length="223" mass="26263">MPLGGSMKKIISLRATNREIVDFCNEIAKMDINCSVESKTVYSEEEDINTFRIKIYGYDKDKLIEDYRTVMTLINKIHKRYHPDPRGYYEFQLSELKYPISKDLILETLDMLNIDYRYSEDSGSIKCKLSYEEFNKILEELSRIHSDPRLSTMKIGSKPVKNLIILLSYLTKRDVEDIVEECIEQGFFRVEEDGTIQLNRDPKLIKEYYLKEGEDGPIREDNK</sequence>
<gene>
    <name evidence="1" type="ORF">EYH55_00225</name>
</gene>
<proteinExistence type="predicted"/>
<dbReference type="Proteomes" id="UP000623215">
    <property type="component" value="Unassembled WGS sequence"/>
</dbReference>